<sequence length="149" mass="15652">MKLEAGGDGTRFYVFDNVPDAKAFKRHYRAGLDGLPVSEALASALVDEANAAFVLNMELFRHLDAMMGLASVPVAPNMGDASKCPFAASVRAASGGDAAPATPRKISNCPVHWSFYVGRPWILQSGAVVAALGAAFWAACAMSSMTDEL</sequence>
<dbReference type="EMBL" id="HBGU01071679">
    <property type="protein sequence ID" value="CAD9534149.1"/>
    <property type="molecule type" value="Transcribed_RNA"/>
</dbReference>
<keyword evidence="2" id="KW-0479">Metal-binding</keyword>
<evidence type="ECO:0000256" key="1">
    <source>
        <dbReference type="ARBA" id="ARBA00022617"/>
    </source>
</evidence>
<dbReference type="Gene3D" id="1.20.910.10">
    <property type="entry name" value="Heme oxygenase-like"/>
    <property type="match status" value="1"/>
</dbReference>
<protein>
    <submittedName>
        <fullName evidence="4">Uncharacterized protein</fullName>
    </submittedName>
</protein>
<dbReference type="GO" id="GO:0004392">
    <property type="term" value="F:heme oxygenase (decyclizing) activity"/>
    <property type="evidence" value="ECO:0007669"/>
    <property type="project" value="InterPro"/>
</dbReference>
<accession>A0A6U7LP70</accession>
<keyword evidence="1" id="KW-0349">Heme</keyword>
<dbReference type="GO" id="GO:0020037">
    <property type="term" value="F:heme binding"/>
    <property type="evidence" value="ECO:0007669"/>
    <property type="project" value="TreeGrafter"/>
</dbReference>
<evidence type="ECO:0000256" key="3">
    <source>
        <dbReference type="ARBA" id="ARBA00023004"/>
    </source>
</evidence>
<dbReference type="PANTHER" id="PTHR10720">
    <property type="entry name" value="HEME OXYGENASE"/>
    <property type="match status" value="1"/>
</dbReference>
<dbReference type="GO" id="GO:0042167">
    <property type="term" value="P:heme catabolic process"/>
    <property type="evidence" value="ECO:0007669"/>
    <property type="project" value="TreeGrafter"/>
</dbReference>
<dbReference type="InterPro" id="IPR016053">
    <property type="entry name" value="Haem_Oase-like"/>
</dbReference>
<gene>
    <name evidence="4" type="ORF">CBRE1094_LOCUS39114</name>
    <name evidence="5" type="ORF">CBRE1094_LOCUS39115</name>
</gene>
<proteinExistence type="predicted"/>
<evidence type="ECO:0000313" key="5">
    <source>
        <dbReference type="EMBL" id="CAD9534149.1"/>
    </source>
</evidence>
<reference evidence="4" key="1">
    <citation type="submission" date="2021-01" db="EMBL/GenBank/DDBJ databases">
        <authorList>
            <person name="Corre E."/>
            <person name="Pelletier E."/>
            <person name="Niang G."/>
            <person name="Scheremetjew M."/>
            <person name="Finn R."/>
            <person name="Kale V."/>
            <person name="Holt S."/>
            <person name="Cochrane G."/>
            <person name="Meng A."/>
            <person name="Brown T."/>
            <person name="Cohen L."/>
        </authorList>
    </citation>
    <scope>NUCLEOTIDE SEQUENCE</scope>
    <source>
        <strain evidence="4">UTEX LB 985</strain>
    </source>
</reference>
<dbReference type="GO" id="GO:0006788">
    <property type="term" value="P:heme oxidation"/>
    <property type="evidence" value="ECO:0007669"/>
    <property type="project" value="InterPro"/>
</dbReference>
<dbReference type="PRINTS" id="PR00088">
    <property type="entry name" value="HAEMOXYGNASE"/>
</dbReference>
<name>A0A6U7LP70_9EUKA</name>
<dbReference type="InterPro" id="IPR002051">
    <property type="entry name" value="Haem_Oase"/>
</dbReference>
<dbReference type="InterPro" id="IPR016084">
    <property type="entry name" value="Haem_Oase-like_multi-hlx"/>
</dbReference>
<dbReference type="Pfam" id="PF01126">
    <property type="entry name" value="Heme_oxygenase"/>
    <property type="match status" value="1"/>
</dbReference>
<dbReference type="GO" id="GO:0006979">
    <property type="term" value="P:response to oxidative stress"/>
    <property type="evidence" value="ECO:0007669"/>
    <property type="project" value="TreeGrafter"/>
</dbReference>
<dbReference type="EMBL" id="HBGU01071678">
    <property type="protein sequence ID" value="CAD9534148.1"/>
    <property type="molecule type" value="Transcribed_RNA"/>
</dbReference>
<dbReference type="AlphaFoldDB" id="A0A6U7LP70"/>
<dbReference type="CDD" id="cd19165">
    <property type="entry name" value="HemeO"/>
    <property type="match status" value="1"/>
</dbReference>
<dbReference type="PANTHER" id="PTHR10720:SF0">
    <property type="entry name" value="HEME OXYGENASE"/>
    <property type="match status" value="1"/>
</dbReference>
<evidence type="ECO:0000256" key="2">
    <source>
        <dbReference type="ARBA" id="ARBA00022723"/>
    </source>
</evidence>
<dbReference type="GO" id="GO:0046872">
    <property type="term" value="F:metal ion binding"/>
    <property type="evidence" value="ECO:0007669"/>
    <property type="project" value="UniProtKB-KW"/>
</dbReference>
<evidence type="ECO:0000313" key="4">
    <source>
        <dbReference type="EMBL" id="CAD9534148.1"/>
    </source>
</evidence>
<keyword evidence="3" id="KW-0408">Iron</keyword>
<organism evidence="4">
    <name type="scientific">Haptolina brevifila</name>
    <dbReference type="NCBI Taxonomy" id="156173"/>
    <lineage>
        <taxon>Eukaryota</taxon>
        <taxon>Haptista</taxon>
        <taxon>Haptophyta</taxon>
        <taxon>Prymnesiophyceae</taxon>
        <taxon>Prymnesiales</taxon>
        <taxon>Prymnesiaceae</taxon>
        <taxon>Haptolina</taxon>
    </lineage>
</organism>
<dbReference type="SUPFAM" id="SSF48613">
    <property type="entry name" value="Heme oxygenase-like"/>
    <property type="match status" value="1"/>
</dbReference>